<evidence type="ECO:0000313" key="2">
    <source>
        <dbReference type="EMBL" id="KAK4014713.1"/>
    </source>
</evidence>
<reference evidence="2 3" key="1">
    <citation type="journal article" date="2023" name="Nucleic Acids Res.">
        <title>The hologenome of Daphnia magna reveals possible DNA methylation and microbiome-mediated evolution of the host genome.</title>
        <authorList>
            <person name="Chaturvedi A."/>
            <person name="Li X."/>
            <person name="Dhandapani V."/>
            <person name="Marshall H."/>
            <person name="Kissane S."/>
            <person name="Cuenca-Cambronero M."/>
            <person name="Asole G."/>
            <person name="Calvet F."/>
            <person name="Ruiz-Romero M."/>
            <person name="Marangio P."/>
            <person name="Guigo R."/>
            <person name="Rago D."/>
            <person name="Mirbahai L."/>
            <person name="Eastwood N."/>
            <person name="Colbourne J.K."/>
            <person name="Zhou J."/>
            <person name="Mallon E."/>
            <person name="Orsini L."/>
        </authorList>
    </citation>
    <scope>NUCLEOTIDE SEQUENCE [LARGE SCALE GENOMIC DNA]</scope>
    <source>
        <strain evidence="2">LRV0_1</strain>
    </source>
</reference>
<gene>
    <name evidence="2" type="ORF">OUZ56_027222</name>
</gene>
<name>A0ABQ9ZP58_9CRUS</name>
<comment type="caution">
    <text evidence="2">The sequence shown here is derived from an EMBL/GenBank/DDBJ whole genome shotgun (WGS) entry which is preliminary data.</text>
</comment>
<protein>
    <submittedName>
        <fullName evidence="2">Uncharacterized protein</fullName>
    </submittedName>
</protein>
<evidence type="ECO:0000313" key="3">
    <source>
        <dbReference type="Proteomes" id="UP001234178"/>
    </source>
</evidence>
<sequence>MAMNAAEKEKEKRRGEKNRVWPRCGPAPPTPLQQKANGAVCALPSRFRASVKEARRCDIEGVKDQQQPTSFGFWGGGFEKKVFLN</sequence>
<dbReference type="EMBL" id="JAOYFB010000004">
    <property type="protein sequence ID" value="KAK4014713.1"/>
    <property type="molecule type" value="Genomic_DNA"/>
</dbReference>
<accession>A0ABQ9ZP58</accession>
<organism evidence="2 3">
    <name type="scientific">Daphnia magna</name>
    <dbReference type="NCBI Taxonomy" id="35525"/>
    <lineage>
        <taxon>Eukaryota</taxon>
        <taxon>Metazoa</taxon>
        <taxon>Ecdysozoa</taxon>
        <taxon>Arthropoda</taxon>
        <taxon>Crustacea</taxon>
        <taxon>Branchiopoda</taxon>
        <taxon>Diplostraca</taxon>
        <taxon>Cladocera</taxon>
        <taxon>Anomopoda</taxon>
        <taxon>Daphniidae</taxon>
        <taxon>Daphnia</taxon>
    </lineage>
</organism>
<feature type="region of interest" description="Disordered" evidence="1">
    <location>
        <begin position="1"/>
        <end position="36"/>
    </location>
</feature>
<keyword evidence="3" id="KW-1185">Reference proteome</keyword>
<feature type="compositionally biased region" description="Basic and acidic residues" evidence="1">
    <location>
        <begin position="1"/>
        <end position="19"/>
    </location>
</feature>
<evidence type="ECO:0000256" key="1">
    <source>
        <dbReference type="SAM" id="MobiDB-lite"/>
    </source>
</evidence>
<dbReference type="Proteomes" id="UP001234178">
    <property type="component" value="Unassembled WGS sequence"/>
</dbReference>
<proteinExistence type="predicted"/>